<organism evidence="2 3">
    <name type="scientific">Geobacillus genomosp. 3</name>
    <dbReference type="NCBI Taxonomy" id="1921421"/>
    <lineage>
        <taxon>Bacteria</taxon>
        <taxon>Bacillati</taxon>
        <taxon>Bacillota</taxon>
        <taxon>Bacilli</taxon>
        <taxon>Bacillales</taxon>
        <taxon>Anoxybacillaceae</taxon>
        <taxon>Geobacillus</taxon>
    </lineage>
</organism>
<dbReference type="AlphaFoldDB" id="S5ZCG8"/>
<dbReference type="Gene3D" id="3.30.420.10">
    <property type="entry name" value="Ribonuclease H-like superfamily/Ribonuclease H"/>
    <property type="match status" value="1"/>
</dbReference>
<dbReference type="InterPro" id="IPR038720">
    <property type="entry name" value="YprB_RNase_H-like_dom"/>
</dbReference>
<keyword evidence="3" id="KW-1185">Reference proteome</keyword>
<gene>
    <name evidence="2" type="ORF">M493_07945</name>
</gene>
<evidence type="ECO:0000313" key="3">
    <source>
        <dbReference type="Proteomes" id="UP000015500"/>
    </source>
</evidence>
<evidence type="ECO:0000259" key="1">
    <source>
        <dbReference type="Pfam" id="PF13482"/>
    </source>
</evidence>
<dbReference type="GO" id="GO:0003676">
    <property type="term" value="F:nucleic acid binding"/>
    <property type="evidence" value="ECO:0007669"/>
    <property type="project" value="InterPro"/>
</dbReference>
<dbReference type="EMBL" id="CP006254">
    <property type="protein sequence ID" value="AGT31870.1"/>
    <property type="molecule type" value="Genomic_DNA"/>
</dbReference>
<proteinExistence type="predicted"/>
<evidence type="ECO:0000313" key="2">
    <source>
        <dbReference type="EMBL" id="AGT31870.1"/>
    </source>
</evidence>
<dbReference type="InterPro" id="IPR036397">
    <property type="entry name" value="RNaseH_sf"/>
</dbReference>
<sequence length="424" mass="49032">MKPKLSQWKELLAARHKRKAADEQNEAEPDERVGTDVPFVEVWREYGVEPYWFAGDYCLIRETVYPLDHGHGRYRLGALHDVHRRWQEAPFSHPLSCRGFAIGDLFFFDTETMGLSSGAGTVMFLLGHARVLGDRIIVRQHLLPHPGAEVALYQSFLSDVNYTTLVTYNGKAFDWPRLKTRHALVRDMVPKLPAFGHFDLYHAARRLWKDKLDSLRLAEVERHILHIERDGDVPGFLAPMIYQAFLQTPHPDRIMPVLRHNEHDVLSLIVLYIHLSIQLLEAGQLPDPREQLAAARWLEAVGETAAAAGVYEQAGSKEAKEAREAKWQLSLLHRREKRYEEAVAIWRDLFDHGSGFWKMKAGLELAKAYEHHFRDAAEAHRYAAMAYEAWRSLAKASRQSVEKDEQEWRKRLERLARKKKGVEK</sequence>
<dbReference type="Proteomes" id="UP000015500">
    <property type="component" value="Chromosome"/>
</dbReference>
<dbReference type="Pfam" id="PF13482">
    <property type="entry name" value="RNase_H_2"/>
    <property type="match status" value="1"/>
</dbReference>
<dbReference type="PATRIC" id="fig|1345697.3.peg.1512"/>
<reference evidence="2 3" key="1">
    <citation type="journal article" date="2014" name="Genome Announc.">
        <title>Complete Genome Sequence of the Thermophilic Polychlorinated Biphenyl Degrader Geobacillus sp. Strain JF8 (NBRC 109937).</title>
        <authorList>
            <person name="Shintani M."/>
            <person name="Ohtsubo Y."/>
            <person name="Fukuda K."/>
            <person name="Hosoyama A."/>
            <person name="Ohji S."/>
            <person name="Yamazoe A."/>
            <person name="Fujita N."/>
            <person name="Nagata Y."/>
            <person name="Tsuda M."/>
            <person name="Hatta T."/>
            <person name="Kimbara K."/>
        </authorList>
    </citation>
    <scope>NUCLEOTIDE SEQUENCE [LARGE SCALE GENOMIC DNA]</scope>
    <source>
        <strain evidence="2 3">JF8</strain>
    </source>
</reference>
<dbReference type="SUPFAM" id="SSF53098">
    <property type="entry name" value="Ribonuclease H-like"/>
    <property type="match status" value="1"/>
</dbReference>
<dbReference type="HOGENOM" id="CLU_035904_2_0_9"/>
<dbReference type="PANTHER" id="PTHR38462">
    <property type="entry name" value="EXONUCLEASE-LIKE PROTEIN"/>
    <property type="match status" value="1"/>
</dbReference>
<dbReference type="RefSeq" id="WP_020959683.1">
    <property type="nucleotide sequence ID" value="NC_022080.4"/>
</dbReference>
<dbReference type="KEGG" id="gjf:M493_07945"/>
<protein>
    <recommendedName>
        <fullName evidence="1">YprB ribonuclease H-like domain-containing protein</fullName>
    </recommendedName>
</protein>
<feature type="domain" description="YprB ribonuclease H-like" evidence="1">
    <location>
        <begin position="107"/>
        <end position="275"/>
    </location>
</feature>
<dbReference type="PANTHER" id="PTHR38462:SF1">
    <property type="entry name" value="YPRB RIBONUCLEASE H-LIKE DOMAIN-CONTAINING PROTEIN"/>
    <property type="match status" value="1"/>
</dbReference>
<name>S5ZCG8_GEOG3</name>
<dbReference type="InterPro" id="IPR012337">
    <property type="entry name" value="RNaseH-like_sf"/>
</dbReference>
<accession>S5ZCG8</accession>
<dbReference type="STRING" id="1921421.M493_07945"/>
<dbReference type="OrthoDB" id="9790530at2"/>